<keyword evidence="1" id="KW-0472">Membrane</keyword>
<keyword evidence="1" id="KW-0812">Transmembrane</keyword>
<reference evidence="2 3" key="1">
    <citation type="submission" date="2017-06" db="EMBL/GenBank/DDBJ databases">
        <title>Novel microbial phyla capable of carbon fixation and sulfur reduction in deep-sea sediments.</title>
        <authorList>
            <person name="Huang J."/>
            <person name="Baker B."/>
            <person name="Wang Y."/>
        </authorList>
    </citation>
    <scope>NUCLEOTIDE SEQUENCE [LARGE SCALE GENOMIC DNA]</scope>
    <source>
        <strain evidence="2">B3_TA06</strain>
    </source>
</reference>
<keyword evidence="1" id="KW-1133">Transmembrane helix</keyword>
<sequence length="171" mass="20623">MSKKSRHKQYVDMPQAINEVADEINRTLNERKKDKYFQSIILMYSFIENLLKWLVFVKIMWMKADKELSGKEMKELEKFCKHLRFYDALEAGLMIDLVDFNLYKRINDVRKERNDVLHQFWIYRHRDNLSVLRKKLEKLARVSNTLVGIFDDLTQEIGIEEVYEILLWGDG</sequence>
<protein>
    <recommendedName>
        <fullName evidence="4">RiboL-PSP-HEPN domain-containing protein</fullName>
    </recommendedName>
</protein>
<evidence type="ECO:0000256" key="1">
    <source>
        <dbReference type="SAM" id="Phobius"/>
    </source>
</evidence>
<dbReference type="Proteomes" id="UP000317778">
    <property type="component" value="Unassembled WGS sequence"/>
</dbReference>
<evidence type="ECO:0008006" key="4">
    <source>
        <dbReference type="Google" id="ProtNLM"/>
    </source>
</evidence>
<accession>A0A532V1P3</accession>
<organism evidence="2 3">
    <name type="scientific">candidate division TA06 bacterium B3_TA06</name>
    <dbReference type="NCBI Taxonomy" id="2012487"/>
    <lineage>
        <taxon>Bacteria</taxon>
        <taxon>Bacteria division TA06</taxon>
    </lineage>
</organism>
<name>A0A532V1P3_UNCT6</name>
<proteinExistence type="predicted"/>
<dbReference type="EMBL" id="NJBO01000016">
    <property type="protein sequence ID" value="TKJ40897.1"/>
    <property type="molecule type" value="Genomic_DNA"/>
</dbReference>
<evidence type="ECO:0000313" key="2">
    <source>
        <dbReference type="EMBL" id="TKJ40897.1"/>
    </source>
</evidence>
<dbReference type="AlphaFoldDB" id="A0A532V1P3"/>
<comment type="caution">
    <text evidence="2">The sequence shown here is derived from an EMBL/GenBank/DDBJ whole genome shotgun (WGS) entry which is preliminary data.</text>
</comment>
<feature type="transmembrane region" description="Helical" evidence="1">
    <location>
        <begin position="41"/>
        <end position="61"/>
    </location>
</feature>
<gene>
    <name evidence="2" type="ORF">CEE36_09135</name>
</gene>
<evidence type="ECO:0000313" key="3">
    <source>
        <dbReference type="Proteomes" id="UP000317778"/>
    </source>
</evidence>